<dbReference type="AlphaFoldDB" id="X0YSL6"/>
<evidence type="ECO:0000313" key="1">
    <source>
        <dbReference type="EMBL" id="GAG59449.1"/>
    </source>
</evidence>
<feature type="non-terminal residue" evidence="1">
    <location>
        <position position="274"/>
    </location>
</feature>
<gene>
    <name evidence="1" type="ORF">S01H4_11978</name>
</gene>
<dbReference type="EMBL" id="BART01004985">
    <property type="protein sequence ID" value="GAG59449.1"/>
    <property type="molecule type" value="Genomic_DNA"/>
</dbReference>
<accession>X0YSL6</accession>
<proteinExistence type="predicted"/>
<feature type="non-terminal residue" evidence="1">
    <location>
        <position position="1"/>
    </location>
</feature>
<comment type="caution">
    <text evidence="1">The sequence shown here is derived from an EMBL/GenBank/DDBJ whole genome shotgun (WGS) entry which is preliminary data.</text>
</comment>
<organism evidence="1">
    <name type="scientific">marine sediment metagenome</name>
    <dbReference type="NCBI Taxonomy" id="412755"/>
    <lineage>
        <taxon>unclassified sequences</taxon>
        <taxon>metagenomes</taxon>
        <taxon>ecological metagenomes</taxon>
    </lineage>
</organism>
<name>X0YSL6_9ZZZZ</name>
<protein>
    <submittedName>
        <fullName evidence="1">Uncharacterized protein</fullName>
    </submittedName>
</protein>
<reference evidence="1" key="1">
    <citation type="journal article" date="2014" name="Front. Microbiol.">
        <title>High frequency of phylogenetically diverse reductive dehalogenase-homologous genes in deep subseafloor sedimentary metagenomes.</title>
        <authorList>
            <person name="Kawai M."/>
            <person name="Futagami T."/>
            <person name="Toyoda A."/>
            <person name="Takaki Y."/>
            <person name="Nishi S."/>
            <person name="Hori S."/>
            <person name="Arai W."/>
            <person name="Tsubouchi T."/>
            <person name="Morono Y."/>
            <person name="Uchiyama I."/>
            <person name="Ito T."/>
            <person name="Fujiyama A."/>
            <person name="Inagaki F."/>
            <person name="Takami H."/>
        </authorList>
    </citation>
    <scope>NUCLEOTIDE SEQUENCE</scope>
    <source>
        <strain evidence="1">Expedition CK06-06</strain>
    </source>
</reference>
<sequence>AIFPNIHSQAECEEYLEPFVNGFIQFEQLTNPIFSSKTEVDEQLDLYSNVYQCLDEGTAPQITGGEKLRSYLEYFLIFAGGLGSQSEDTTLDLVLLSSSDDPGVTKIRDEAGIEAPDGYIFVRSYNSREAMPPLVRRAFQSPDVAGVTILSRYIAVLAEEKKTWPQRALQLQTLPGTTSHELIHAYVNSILLPMEFDLPTWYSEGLAIYFSDSAINHTIITPNFSISNTSSAEYQSYDTAFKYLESKLGRERLLILIGQSIQEADPSILYQDLG</sequence>